<comment type="caution">
    <text evidence="1">The sequence shown here is derived from an EMBL/GenBank/DDBJ whole genome shotgun (WGS) entry which is preliminary data.</text>
</comment>
<proteinExistence type="predicted"/>
<reference evidence="1 2" key="1">
    <citation type="submission" date="2012-10" db="EMBL/GenBank/DDBJ databases">
        <authorList>
            <person name="Harkins D.M."/>
            <person name="Durkin A.S."/>
            <person name="Brinkac L.M."/>
            <person name="Selengut J.D."/>
            <person name="Sanka R."/>
            <person name="DePew J."/>
            <person name="Purushe J."/>
            <person name="Peacock S.J."/>
            <person name="Thaipadungpanit J."/>
            <person name="Wuthiekanun V.W."/>
            <person name="Day N.P."/>
            <person name="Vinetz J.M."/>
            <person name="Sutton G.G."/>
            <person name="Nelson W.C."/>
            <person name="Fouts D.E."/>
        </authorList>
    </citation>
    <scope>NUCLEOTIDE SEQUENCE [LARGE SCALE GENOMIC DNA]</scope>
    <source>
        <strain evidence="1 2">H1</strain>
    </source>
</reference>
<accession>A0A0E2AXY2</accession>
<dbReference type="RefSeq" id="WP_004766893.1">
    <property type="nucleotide sequence ID" value="NZ_AHMY02000067.1"/>
</dbReference>
<evidence type="ECO:0000313" key="1">
    <source>
        <dbReference type="EMBL" id="EKO13780.1"/>
    </source>
</evidence>
<evidence type="ECO:0000313" key="2">
    <source>
        <dbReference type="Proteomes" id="UP000006253"/>
    </source>
</evidence>
<name>A0A0E2AXY2_9LEPT</name>
<dbReference type="EMBL" id="AHMY02000067">
    <property type="protein sequence ID" value="EKO13780.1"/>
    <property type="molecule type" value="Genomic_DNA"/>
</dbReference>
<sequence length="63" mass="7333">MRVQFTQIEKNLSKKEQRKNQNLCLGIHKTETVGTTIIFLRENTFQNHKAAGTTTNHNCKNKF</sequence>
<organism evidence="1 2">
    <name type="scientific">Leptospira kirschneri str. H1</name>
    <dbReference type="NCBI Taxonomy" id="1049966"/>
    <lineage>
        <taxon>Bacteria</taxon>
        <taxon>Pseudomonadati</taxon>
        <taxon>Spirochaetota</taxon>
        <taxon>Spirochaetia</taxon>
        <taxon>Leptospirales</taxon>
        <taxon>Leptospiraceae</taxon>
        <taxon>Leptospira</taxon>
    </lineage>
</organism>
<protein>
    <submittedName>
        <fullName evidence="1">Uncharacterized protein</fullName>
    </submittedName>
</protein>
<gene>
    <name evidence="1" type="ORF">LEP1GSC081_3061</name>
</gene>
<dbReference type="AlphaFoldDB" id="A0A0E2AXY2"/>
<dbReference type="Proteomes" id="UP000006253">
    <property type="component" value="Unassembled WGS sequence"/>
</dbReference>